<gene>
    <name evidence="1" type="ORF">CPB84DRAFT_1853006</name>
</gene>
<evidence type="ECO:0000313" key="2">
    <source>
        <dbReference type="Proteomes" id="UP000724874"/>
    </source>
</evidence>
<organism evidence="1 2">
    <name type="scientific">Gymnopilus junonius</name>
    <name type="common">Spectacular rustgill mushroom</name>
    <name type="synonym">Gymnopilus spectabilis subsp. junonius</name>
    <dbReference type="NCBI Taxonomy" id="109634"/>
    <lineage>
        <taxon>Eukaryota</taxon>
        <taxon>Fungi</taxon>
        <taxon>Dikarya</taxon>
        <taxon>Basidiomycota</taxon>
        <taxon>Agaricomycotina</taxon>
        <taxon>Agaricomycetes</taxon>
        <taxon>Agaricomycetidae</taxon>
        <taxon>Agaricales</taxon>
        <taxon>Agaricineae</taxon>
        <taxon>Hymenogastraceae</taxon>
        <taxon>Gymnopilus</taxon>
    </lineage>
</organism>
<accession>A0A9P5TG02</accession>
<dbReference type="Proteomes" id="UP000724874">
    <property type="component" value="Unassembled WGS sequence"/>
</dbReference>
<dbReference type="SUPFAM" id="SSF52047">
    <property type="entry name" value="RNI-like"/>
    <property type="match status" value="1"/>
</dbReference>
<dbReference type="AlphaFoldDB" id="A0A9P5TG02"/>
<name>A0A9P5TG02_GYMJU</name>
<dbReference type="OrthoDB" id="2745898at2759"/>
<dbReference type="EMBL" id="JADNYJ010000184">
    <property type="protein sequence ID" value="KAF8876300.1"/>
    <property type="molecule type" value="Genomic_DNA"/>
</dbReference>
<protein>
    <submittedName>
        <fullName evidence="1">Uncharacterized protein</fullName>
    </submittedName>
</protein>
<reference evidence="1" key="1">
    <citation type="submission" date="2020-11" db="EMBL/GenBank/DDBJ databases">
        <authorList>
            <consortium name="DOE Joint Genome Institute"/>
            <person name="Ahrendt S."/>
            <person name="Riley R."/>
            <person name="Andreopoulos W."/>
            <person name="LaButti K."/>
            <person name="Pangilinan J."/>
            <person name="Ruiz-duenas F.J."/>
            <person name="Barrasa J.M."/>
            <person name="Sanchez-Garcia M."/>
            <person name="Camarero S."/>
            <person name="Miyauchi S."/>
            <person name="Serrano A."/>
            <person name="Linde D."/>
            <person name="Babiker R."/>
            <person name="Drula E."/>
            <person name="Ayuso-Fernandez I."/>
            <person name="Pacheco R."/>
            <person name="Padilla G."/>
            <person name="Ferreira P."/>
            <person name="Barriuso J."/>
            <person name="Kellner H."/>
            <person name="Castanera R."/>
            <person name="Alfaro M."/>
            <person name="Ramirez L."/>
            <person name="Pisabarro A.G."/>
            <person name="Kuo A."/>
            <person name="Tritt A."/>
            <person name="Lipzen A."/>
            <person name="He G."/>
            <person name="Yan M."/>
            <person name="Ng V."/>
            <person name="Cullen D."/>
            <person name="Martin F."/>
            <person name="Rosso M.-N."/>
            <person name="Henrissat B."/>
            <person name="Hibbett D."/>
            <person name="Martinez A.T."/>
            <person name="Grigoriev I.V."/>
        </authorList>
    </citation>
    <scope>NUCLEOTIDE SEQUENCE</scope>
    <source>
        <strain evidence="1">AH 44721</strain>
    </source>
</reference>
<keyword evidence="2" id="KW-1185">Reference proteome</keyword>
<comment type="caution">
    <text evidence="1">The sequence shown here is derived from an EMBL/GenBank/DDBJ whole genome shotgun (WGS) entry which is preliminary data.</text>
</comment>
<proteinExistence type="predicted"/>
<evidence type="ECO:0000313" key="1">
    <source>
        <dbReference type="EMBL" id="KAF8876300.1"/>
    </source>
</evidence>
<sequence>MPPAKPSALSALSQEIIDTIIDEMARQRNVQGSTAHATLRACSLVSKSFHFRCLGHIFSSITIYVDNSGYNRAASLVKLLQGRNSRDLVQGIHSLQFTFDAASFSEIFQLPRDTRLRAFKRIVYKSRINIHRKLIEHGLETNSLRKLIHICHQASLRTLTFVGQNGQYSWYSATADIDSAFREVCAGQTLKSLCLDIIWGFPESFLIAAFRSSSLRELRISNVYLKSPGYPKLPVRSTTPGTPHFFTIETLQITSLSYKHFCTILQNSFAAGHYPSFPNLRNLVISFPGRADWKDLDQFILYATPSLTTLEFHYLDSISIPTVVSRTLEEGPCVTCLPRLARLSSIKPVASCIGDSFHFKGTQYFLSHFLISGTSTIAVRSIVVDVYVPSKKQEWPSRRRRLESGEGWVFLDEILTRPVFTNLERVTFNIKLFSYKHEDPAEFIPPQLDTTVDLLSLLPRMAGTPSLRLQIRLSSMIR</sequence>